<feature type="binding site" evidence="6 8">
    <location>
        <position position="150"/>
    </location>
    <ligand>
        <name>substrate</name>
    </ligand>
</feature>
<comment type="catalytic activity">
    <reaction evidence="5">
        <text>(S)-lactate + NAD(+) = pyruvate + NADH + H(+)</text>
        <dbReference type="Rhea" id="RHEA:23444"/>
        <dbReference type="ChEBI" id="CHEBI:15361"/>
        <dbReference type="ChEBI" id="CHEBI:15378"/>
        <dbReference type="ChEBI" id="CHEBI:16651"/>
        <dbReference type="ChEBI" id="CHEBI:57540"/>
        <dbReference type="ChEBI" id="CHEBI:57945"/>
        <dbReference type="EC" id="1.1.1.27"/>
    </reaction>
</comment>
<dbReference type="SUPFAM" id="SSF51735">
    <property type="entry name" value="NAD(P)-binding Rossmann-fold domains"/>
    <property type="match status" value="1"/>
</dbReference>
<dbReference type="PANTHER" id="PTHR43128:SF16">
    <property type="entry name" value="L-LACTATE DEHYDROGENASE"/>
    <property type="match status" value="1"/>
</dbReference>
<dbReference type="GO" id="GO:0006099">
    <property type="term" value="P:tricarboxylic acid cycle"/>
    <property type="evidence" value="ECO:0007669"/>
    <property type="project" value="UniProtKB-UniRule"/>
</dbReference>
<dbReference type="GO" id="GO:0030060">
    <property type="term" value="F:L-malate dehydrogenase (NAD+) activity"/>
    <property type="evidence" value="ECO:0007669"/>
    <property type="project" value="UniProtKB-UniRule"/>
</dbReference>
<feature type="modified residue" description="Phosphoserine" evidence="6">
    <location>
        <position position="174"/>
    </location>
</feature>
<keyword evidence="2 6" id="KW-0816">Tricarboxylic acid cycle</keyword>
<proteinExistence type="inferred from homology"/>
<keyword evidence="3 6" id="KW-0560">Oxidoreductase</keyword>
<feature type="domain" description="Lactate/malate dehydrogenase C-terminal" evidence="11">
    <location>
        <begin position="177"/>
        <end position="334"/>
    </location>
</feature>
<dbReference type="NCBIfam" id="NF004863">
    <property type="entry name" value="PRK06223.1"/>
    <property type="match status" value="1"/>
</dbReference>
<evidence type="ECO:0000256" key="3">
    <source>
        <dbReference type="ARBA" id="ARBA00023002"/>
    </source>
</evidence>
<feature type="binding site" evidence="6 9">
    <location>
        <position position="125"/>
    </location>
    <ligand>
        <name>NAD(+)</name>
        <dbReference type="ChEBI" id="CHEBI:57540"/>
    </ligand>
</feature>
<dbReference type="SUPFAM" id="SSF56327">
    <property type="entry name" value="LDH C-terminal domain-like"/>
    <property type="match status" value="1"/>
</dbReference>
<dbReference type="HAMAP" id="MF_00487">
    <property type="entry name" value="Malate_dehydrog_3"/>
    <property type="match status" value="1"/>
</dbReference>
<feature type="binding site" evidence="6 8">
    <location>
        <position position="181"/>
    </location>
    <ligand>
        <name>substrate</name>
    </ligand>
</feature>
<dbReference type="GO" id="GO:0006089">
    <property type="term" value="P:lactate metabolic process"/>
    <property type="evidence" value="ECO:0007669"/>
    <property type="project" value="TreeGrafter"/>
</dbReference>
<evidence type="ECO:0000313" key="13">
    <source>
        <dbReference type="Proteomes" id="UP000249134"/>
    </source>
</evidence>
<reference evidence="12 13" key="1">
    <citation type="submission" date="2018-06" db="EMBL/GenBank/DDBJ databases">
        <authorList>
            <consortium name="Pathogen Informatics"/>
            <person name="Doyle S."/>
        </authorList>
    </citation>
    <scope>NUCLEOTIDE SEQUENCE [LARGE SCALE GENOMIC DNA]</scope>
    <source>
        <strain evidence="12 13">NCTC4824</strain>
    </source>
</reference>
<feature type="binding site" evidence="6 9">
    <location>
        <begin position="37"/>
        <end position="42"/>
    </location>
    <ligand>
        <name>NAD(+)</name>
        <dbReference type="ChEBI" id="CHEBI:57540"/>
    </ligand>
</feature>
<keyword evidence="6" id="KW-0597">Phosphoprotein</keyword>
<accession>A0A2X4VRY4</accession>
<evidence type="ECO:0000256" key="4">
    <source>
        <dbReference type="ARBA" id="ARBA00023027"/>
    </source>
</evidence>
<comment type="similarity">
    <text evidence="6">Belongs to the LDH/MDH superfamily. MDH type 3 family.</text>
</comment>
<evidence type="ECO:0000256" key="5">
    <source>
        <dbReference type="ARBA" id="ARBA00049258"/>
    </source>
</evidence>
<dbReference type="InterPro" id="IPR036291">
    <property type="entry name" value="NAD(P)-bd_dom_sf"/>
</dbReference>
<dbReference type="Gene3D" id="3.90.110.10">
    <property type="entry name" value="Lactate dehydrogenase/glycoside hydrolase, family 4, C-terminal"/>
    <property type="match status" value="1"/>
</dbReference>
<evidence type="ECO:0000256" key="2">
    <source>
        <dbReference type="ARBA" id="ARBA00022532"/>
    </source>
</evidence>
<dbReference type="EC" id="1.1.1.37" evidence="6"/>
<dbReference type="GO" id="GO:0004459">
    <property type="term" value="F:L-lactate dehydrogenase (NAD+) activity"/>
    <property type="evidence" value="ECO:0007669"/>
    <property type="project" value="UniProtKB-EC"/>
</dbReference>
<name>A0A2X4VRY4_LEDLE</name>
<evidence type="ECO:0000256" key="7">
    <source>
        <dbReference type="PIRSR" id="PIRSR000102-1"/>
    </source>
</evidence>
<feature type="binding site" evidence="6 8">
    <location>
        <position position="118"/>
    </location>
    <ligand>
        <name>substrate</name>
    </ligand>
</feature>
<dbReference type="Gene3D" id="3.40.50.720">
    <property type="entry name" value="NAD(P)-binding Rossmann-like Domain"/>
    <property type="match status" value="1"/>
</dbReference>
<comment type="catalytic activity">
    <reaction evidence="6">
        <text>(S)-malate + NAD(+) = oxaloacetate + NADH + H(+)</text>
        <dbReference type="Rhea" id="RHEA:21432"/>
        <dbReference type="ChEBI" id="CHEBI:15378"/>
        <dbReference type="ChEBI" id="CHEBI:15589"/>
        <dbReference type="ChEBI" id="CHEBI:16452"/>
        <dbReference type="ChEBI" id="CHEBI:57540"/>
        <dbReference type="ChEBI" id="CHEBI:57945"/>
        <dbReference type="EC" id="1.1.1.37"/>
    </reaction>
</comment>
<dbReference type="STRING" id="1348624.GCA_001591545_00491"/>
<dbReference type="Pfam" id="PF00056">
    <property type="entry name" value="Ldh_1_N"/>
    <property type="match status" value="1"/>
</dbReference>
<feature type="binding site" evidence="6 8">
    <location>
        <position position="112"/>
    </location>
    <ligand>
        <name>substrate</name>
    </ligand>
</feature>
<comment type="function">
    <text evidence="6">Catalyzes the reversible oxidation of malate to oxaloacetate.</text>
</comment>
<evidence type="ECO:0000256" key="9">
    <source>
        <dbReference type="PIRSR" id="PIRSR000102-3"/>
    </source>
</evidence>
<dbReference type="NCBIfam" id="TIGR01763">
    <property type="entry name" value="MalateDH_bact"/>
    <property type="match status" value="1"/>
</dbReference>
<dbReference type="Proteomes" id="UP000249134">
    <property type="component" value="Chromosome 1"/>
</dbReference>
<evidence type="ECO:0000313" key="12">
    <source>
        <dbReference type="EMBL" id="SQI54977.1"/>
    </source>
</evidence>
<evidence type="ECO:0000259" key="11">
    <source>
        <dbReference type="Pfam" id="PF02866"/>
    </source>
</evidence>
<evidence type="ECO:0000256" key="8">
    <source>
        <dbReference type="PIRSR" id="PIRSR000102-2"/>
    </source>
</evidence>
<gene>
    <name evidence="6 12" type="primary">mdh</name>
    <name evidence="12" type="ORF">NCTC4824_01400</name>
</gene>
<protein>
    <recommendedName>
        <fullName evidence="6">Malate dehydrogenase</fullName>
        <ecNumber evidence="6">1.1.1.37</ecNumber>
    </recommendedName>
</protein>
<evidence type="ECO:0000256" key="1">
    <source>
        <dbReference type="ARBA" id="ARBA00006054"/>
    </source>
</evidence>
<dbReference type="InterPro" id="IPR015955">
    <property type="entry name" value="Lactate_DH/Glyco_Ohase_4_C"/>
</dbReference>
<dbReference type="CDD" id="cd01339">
    <property type="entry name" value="LDH-like_MDH"/>
    <property type="match status" value="1"/>
</dbReference>
<dbReference type="PIRSF" id="PIRSF000102">
    <property type="entry name" value="Lac_mal_DH"/>
    <property type="match status" value="1"/>
</dbReference>
<dbReference type="PANTHER" id="PTHR43128">
    <property type="entry name" value="L-2-HYDROXYCARBOXYLATE DEHYDROGENASE (NAD(P)(+))"/>
    <property type="match status" value="1"/>
</dbReference>
<dbReference type="Pfam" id="PF02866">
    <property type="entry name" value="Ldh_1_C"/>
    <property type="match status" value="1"/>
</dbReference>
<feature type="domain" description="Lactate/malate dehydrogenase N-terminal" evidence="10">
    <location>
        <begin position="32"/>
        <end position="172"/>
    </location>
</feature>
<dbReference type="PRINTS" id="PR00086">
    <property type="entry name" value="LLDHDRGNASE"/>
</dbReference>
<sequence length="337" mass="36684">MCKPHLQWLHAILHIFILKKEGKVPMRMNRKKISVIGGGFTGATTAFLVAQKELGDVVLVDIPQMENPTKGKALDMLEAGPVQGFDANIIGTSDYEDTKDSDVVVITAGIARKPGMSRDDLVQTNQKVMKSVTKEIVKYSPNCHIIVLTNPVDAMTYTVFKESGFPKSRVIGQSGVLDTARFRTFVAQELNLSVKDVTGFVLGGHGDDMVPLVRYSYAGGIPLETLIPKERLDAIVERTRKGGGEIVNLLGNGSAYYAPAASLVEMVEAIVKDQRRVLPSIAYLEGEYGYSGIYLGVPTILGKDGIEQIIELELTADEKAALQKSVDSVQEVMKVLT</sequence>
<dbReference type="KEGG" id="blen:NCTC4824_01400"/>
<dbReference type="AlphaFoldDB" id="A0A2X4VRY4"/>
<dbReference type="InterPro" id="IPR022383">
    <property type="entry name" value="Lactate/malate_DH_C"/>
</dbReference>
<comment type="similarity">
    <text evidence="1">Belongs to the LDH/MDH superfamily. LDH family.</text>
</comment>
<dbReference type="InterPro" id="IPR001236">
    <property type="entry name" value="Lactate/malate_DH_N"/>
</dbReference>
<evidence type="ECO:0000259" key="10">
    <source>
        <dbReference type="Pfam" id="PF00056"/>
    </source>
</evidence>
<dbReference type="InterPro" id="IPR011275">
    <property type="entry name" value="Malate_DH_type3"/>
</dbReference>
<evidence type="ECO:0000256" key="6">
    <source>
        <dbReference type="HAMAP-Rule" id="MF_00487"/>
    </source>
</evidence>
<dbReference type="FunFam" id="3.90.110.10:FF:000004">
    <property type="entry name" value="Malate dehydrogenase"/>
    <property type="match status" value="1"/>
</dbReference>
<dbReference type="InterPro" id="IPR001557">
    <property type="entry name" value="L-lactate/malate_DH"/>
</dbReference>
<organism evidence="12 13">
    <name type="scientific">Lederbergia lenta</name>
    <name type="common">Bacillus lentus</name>
    <dbReference type="NCBI Taxonomy" id="1467"/>
    <lineage>
        <taxon>Bacteria</taxon>
        <taxon>Bacillati</taxon>
        <taxon>Bacillota</taxon>
        <taxon>Bacilli</taxon>
        <taxon>Bacillales</taxon>
        <taxon>Bacillaceae</taxon>
        <taxon>Lederbergia</taxon>
    </lineage>
</organism>
<feature type="binding site" evidence="6">
    <location>
        <begin position="148"/>
        <end position="150"/>
    </location>
    <ligand>
        <name>NAD(+)</name>
        <dbReference type="ChEBI" id="CHEBI:57540"/>
    </ligand>
</feature>
<keyword evidence="4 6" id="KW-0520">NAD</keyword>
<feature type="binding site" evidence="6 9">
    <location>
        <position position="61"/>
    </location>
    <ligand>
        <name>NAD(+)</name>
        <dbReference type="ChEBI" id="CHEBI:57540"/>
    </ligand>
</feature>
<keyword evidence="13" id="KW-1185">Reference proteome</keyword>
<feature type="active site" description="Proton acceptor" evidence="6 7">
    <location>
        <position position="205"/>
    </location>
</feature>
<dbReference type="FunFam" id="3.40.50.720:FF:000018">
    <property type="entry name" value="Malate dehydrogenase"/>
    <property type="match status" value="1"/>
</dbReference>
<dbReference type="EMBL" id="LS483476">
    <property type="protein sequence ID" value="SQI54977.1"/>
    <property type="molecule type" value="Genomic_DNA"/>
</dbReference>